<dbReference type="WBParaSite" id="nRc.2.0.1.t02101-RA">
    <property type="protein sequence ID" value="nRc.2.0.1.t02101-RA"/>
    <property type="gene ID" value="nRc.2.0.1.g02101"/>
</dbReference>
<sequence>MPFATAITELLARFHAECPNPETLSPAEIMFNRRAPLPFEPGQCISEPVALQLEKLKQNVHFEEKRQPKQQKPRRPNPSFNIGNKVRVRQPASLIKKGKSPYFNVIKVVHIISNYVFKLSDGNI</sequence>
<organism evidence="2 3">
    <name type="scientific">Romanomermis culicivorax</name>
    <name type="common">Nematode worm</name>
    <dbReference type="NCBI Taxonomy" id="13658"/>
    <lineage>
        <taxon>Eukaryota</taxon>
        <taxon>Metazoa</taxon>
        <taxon>Ecdysozoa</taxon>
        <taxon>Nematoda</taxon>
        <taxon>Enoplea</taxon>
        <taxon>Dorylaimia</taxon>
        <taxon>Mermithida</taxon>
        <taxon>Mermithoidea</taxon>
        <taxon>Mermithidae</taxon>
        <taxon>Romanomermis</taxon>
    </lineage>
</organism>
<proteinExistence type="predicted"/>
<name>A0A915HKL8_ROMCU</name>
<accession>A0A915HKL8</accession>
<evidence type="ECO:0000313" key="2">
    <source>
        <dbReference type="Proteomes" id="UP000887565"/>
    </source>
</evidence>
<keyword evidence="2" id="KW-1185">Reference proteome</keyword>
<reference evidence="3" key="1">
    <citation type="submission" date="2022-11" db="UniProtKB">
        <authorList>
            <consortium name="WormBaseParasite"/>
        </authorList>
    </citation>
    <scope>IDENTIFICATION</scope>
</reference>
<evidence type="ECO:0000256" key="1">
    <source>
        <dbReference type="SAM" id="MobiDB-lite"/>
    </source>
</evidence>
<dbReference type="Proteomes" id="UP000887565">
    <property type="component" value="Unplaced"/>
</dbReference>
<protein>
    <submittedName>
        <fullName evidence="3">Uncharacterized protein</fullName>
    </submittedName>
</protein>
<dbReference type="AlphaFoldDB" id="A0A915HKL8"/>
<feature type="region of interest" description="Disordered" evidence="1">
    <location>
        <begin position="62"/>
        <end position="83"/>
    </location>
</feature>
<evidence type="ECO:0000313" key="3">
    <source>
        <dbReference type="WBParaSite" id="nRc.2.0.1.t02101-RA"/>
    </source>
</evidence>